<dbReference type="RefSeq" id="WP_190421497.1">
    <property type="nucleotide sequence ID" value="NZ_JAAOCA010000016.1"/>
</dbReference>
<evidence type="ECO:0000256" key="3">
    <source>
        <dbReference type="ARBA" id="ARBA00022490"/>
    </source>
</evidence>
<dbReference type="NCBIfam" id="TIGR02499">
    <property type="entry name" value="HrpE_YscL_not"/>
    <property type="match status" value="1"/>
</dbReference>
<dbReference type="InterPro" id="IPR009335">
    <property type="entry name" value="T3SS_HrpE/ATPase_suE"/>
</dbReference>
<evidence type="ECO:0000313" key="8">
    <source>
        <dbReference type="Proteomes" id="UP000805841"/>
    </source>
</evidence>
<organism evidence="7 8">
    <name type="scientific">Pseudomonas typographi</name>
    <dbReference type="NCBI Taxonomy" id="2715964"/>
    <lineage>
        <taxon>Bacteria</taxon>
        <taxon>Pseudomonadati</taxon>
        <taxon>Pseudomonadota</taxon>
        <taxon>Gammaproteobacteria</taxon>
        <taxon>Pseudomonadales</taxon>
        <taxon>Pseudomonadaceae</taxon>
        <taxon>Pseudomonas</taxon>
    </lineage>
</organism>
<dbReference type="InterPro" id="IPR012842">
    <property type="entry name" value="T3SS_SctL/SctL2"/>
</dbReference>
<accession>A0ABR7Z2Q3</accession>
<protein>
    <submittedName>
        <fullName evidence="7">Type III secretion system stator protein SctL</fullName>
    </submittedName>
</protein>
<feature type="coiled-coil region" evidence="6">
    <location>
        <begin position="27"/>
        <end position="58"/>
    </location>
</feature>
<evidence type="ECO:0000256" key="4">
    <source>
        <dbReference type="ARBA" id="ARBA00022927"/>
    </source>
</evidence>
<keyword evidence="3" id="KW-0963">Cytoplasm</keyword>
<keyword evidence="2" id="KW-0813">Transport</keyword>
<comment type="similarity">
    <text evidence="5">Belongs to the SctL stator family.</text>
</comment>
<keyword evidence="8" id="KW-1185">Reference proteome</keyword>
<name>A0ABR7Z2Q3_9PSED</name>
<dbReference type="EMBL" id="JAAOCA010000016">
    <property type="protein sequence ID" value="MBD1599773.1"/>
    <property type="molecule type" value="Genomic_DNA"/>
</dbReference>
<gene>
    <name evidence="7" type="primary">sctL</name>
    <name evidence="7" type="ORF">HAQ05_13800</name>
</gene>
<evidence type="ECO:0000256" key="5">
    <source>
        <dbReference type="ARBA" id="ARBA00024335"/>
    </source>
</evidence>
<proteinExistence type="inferred from homology"/>
<dbReference type="Proteomes" id="UP000805841">
    <property type="component" value="Unassembled WGS sequence"/>
</dbReference>
<evidence type="ECO:0000256" key="1">
    <source>
        <dbReference type="ARBA" id="ARBA00004496"/>
    </source>
</evidence>
<evidence type="ECO:0000256" key="2">
    <source>
        <dbReference type="ARBA" id="ARBA00022448"/>
    </source>
</evidence>
<keyword evidence="4" id="KW-0653">Protein transport</keyword>
<comment type="subcellular location">
    <subcellularLocation>
        <location evidence="1">Cytoplasm</location>
    </subcellularLocation>
</comment>
<sequence>MLTKRTLSLGTPVIAEPILRHEDIANSQRAQEVLAHARDQAERIRAEATLEARQQIDQAVGQFWAGANAFLQGFDEERAAFRGEALASVEQLLNVALSRLLDDTDLAERTRALLRDLAASQPVDSAATLSCHPDLAPTVGEWLSHSRFATLWRLEGNSAMPTNALKLSHATGAFDVDWNRLREGLLAPYA</sequence>
<dbReference type="Pfam" id="PF06188">
    <property type="entry name" value="HrpE"/>
    <property type="match status" value="1"/>
</dbReference>
<evidence type="ECO:0000313" key="7">
    <source>
        <dbReference type="EMBL" id="MBD1599773.1"/>
    </source>
</evidence>
<evidence type="ECO:0000256" key="6">
    <source>
        <dbReference type="SAM" id="Coils"/>
    </source>
</evidence>
<comment type="caution">
    <text evidence="7">The sequence shown here is derived from an EMBL/GenBank/DDBJ whole genome shotgun (WGS) entry which is preliminary data.</text>
</comment>
<reference evidence="7 8" key="1">
    <citation type="journal article" date="2020" name="Insects">
        <title>Bacteria Belonging to Pseudomonas typographi sp. nov. from the Bark Beetle Ips typographus Have Genomic Potential to Aid in the Host Ecology.</title>
        <authorList>
            <person name="Peral-Aranega E."/>
            <person name="Saati-Santamaria Z."/>
            <person name="Kolarik M."/>
            <person name="Rivas R."/>
            <person name="Garcia-Fraile P."/>
        </authorList>
    </citation>
    <scope>NUCLEOTIDE SEQUENCE [LARGE SCALE GENOMIC DNA]</scope>
    <source>
        <strain evidence="7 8">CA3A</strain>
    </source>
</reference>
<keyword evidence="6" id="KW-0175">Coiled coil</keyword>